<keyword evidence="5" id="KW-1185">Reference proteome</keyword>
<evidence type="ECO:0000259" key="3">
    <source>
        <dbReference type="PROSITE" id="PS50102"/>
    </source>
</evidence>
<dbReference type="EMBL" id="JANJYI010000009">
    <property type="protein sequence ID" value="KAK2634494.1"/>
    <property type="molecule type" value="Genomic_DNA"/>
</dbReference>
<dbReference type="Proteomes" id="UP001280121">
    <property type="component" value="Unassembled WGS sequence"/>
</dbReference>
<dbReference type="Pfam" id="PF00076">
    <property type="entry name" value="RRM_1"/>
    <property type="match status" value="1"/>
</dbReference>
<accession>A0AAD9TE53</accession>
<dbReference type="Gene3D" id="3.30.70.330">
    <property type="match status" value="1"/>
</dbReference>
<feature type="compositionally biased region" description="Polar residues" evidence="2">
    <location>
        <begin position="129"/>
        <end position="144"/>
    </location>
</feature>
<dbReference type="InterPro" id="IPR012677">
    <property type="entry name" value="Nucleotide-bd_a/b_plait_sf"/>
</dbReference>
<gene>
    <name evidence="4" type="ORF">Ddye_029286</name>
</gene>
<feature type="domain" description="RRM" evidence="3">
    <location>
        <begin position="21"/>
        <end position="98"/>
    </location>
</feature>
<sequence>MRGRGLVTGFGRYEDFRDKLFSIHVDNINPIMDQKGLWSIFKPFGRVRDVYLSSRNNSRGRLFAFIRFETMEEAVKVVKSTNGKHVYGWPIVSKVATLGWNSRRIAEADQSYRSVLSNKVKRQKVMPFDQSQQGNKNPSLSFSASLNRGNREKWARSSTLSFNNGLDHKAEKNKEGSEESYPLLGPTYAETLKVSGKGVRPGVLKTFREVSPVVKGLTDRKIWSSSVYIGDKNILWSFKSIKDRDEFINSRGYGSISFPLWEYGRMPSLLKQDWHGWNLGEYLCMFSVKSFSEDYVGLLVNRSLLQIRQGIERSCSLERHLC</sequence>
<evidence type="ECO:0000313" key="5">
    <source>
        <dbReference type="Proteomes" id="UP001280121"/>
    </source>
</evidence>
<comment type="caution">
    <text evidence="4">The sequence shown here is derived from an EMBL/GenBank/DDBJ whole genome shotgun (WGS) entry which is preliminary data.</text>
</comment>
<dbReference type="PANTHER" id="PTHR48034">
    <property type="entry name" value="TRANSFORMER-2 SEX-DETERMINING PROTEIN-RELATED"/>
    <property type="match status" value="1"/>
</dbReference>
<organism evidence="4 5">
    <name type="scientific">Dipteronia dyeriana</name>
    <dbReference type="NCBI Taxonomy" id="168575"/>
    <lineage>
        <taxon>Eukaryota</taxon>
        <taxon>Viridiplantae</taxon>
        <taxon>Streptophyta</taxon>
        <taxon>Embryophyta</taxon>
        <taxon>Tracheophyta</taxon>
        <taxon>Spermatophyta</taxon>
        <taxon>Magnoliopsida</taxon>
        <taxon>eudicotyledons</taxon>
        <taxon>Gunneridae</taxon>
        <taxon>Pentapetalae</taxon>
        <taxon>rosids</taxon>
        <taxon>malvids</taxon>
        <taxon>Sapindales</taxon>
        <taxon>Sapindaceae</taxon>
        <taxon>Hippocastanoideae</taxon>
        <taxon>Acereae</taxon>
        <taxon>Dipteronia</taxon>
    </lineage>
</organism>
<dbReference type="PROSITE" id="PS50102">
    <property type="entry name" value="RRM"/>
    <property type="match status" value="1"/>
</dbReference>
<dbReference type="InterPro" id="IPR000504">
    <property type="entry name" value="RRM_dom"/>
</dbReference>
<evidence type="ECO:0000256" key="1">
    <source>
        <dbReference type="PROSITE-ProRule" id="PRU00176"/>
    </source>
</evidence>
<dbReference type="InterPro" id="IPR035979">
    <property type="entry name" value="RBD_domain_sf"/>
</dbReference>
<evidence type="ECO:0000313" key="4">
    <source>
        <dbReference type="EMBL" id="KAK2634494.1"/>
    </source>
</evidence>
<protein>
    <recommendedName>
        <fullName evidence="3">RRM domain-containing protein</fullName>
    </recommendedName>
</protein>
<dbReference type="SUPFAM" id="SSF54928">
    <property type="entry name" value="RNA-binding domain, RBD"/>
    <property type="match status" value="1"/>
</dbReference>
<reference evidence="4" key="1">
    <citation type="journal article" date="2023" name="Plant J.">
        <title>Genome sequences and population genomics provide insights into the demographic history, inbreeding, and mutation load of two 'living fossil' tree species of Dipteronia.</title>
        <authorList>
            <person name="Feng Y."/>
            <person name="Comes H.P."/>
            <person name="Chen J."/>
            <person name="Zhu S."/>
            <person name="Lu R."/>
            <person name="Zhang X."/>
            <person name="Li P."/>
            <person name="Qiu J."/>
            <person name="Olsen K.M."/>
            <person name="Qiu Y."/>
        </authorList>
    </citation>
    <scope>NUCLEOTIDE SEQUENCE</scope>
    <source>
        <strain evidence="4">KIB01</strain>
    </source>
</reference>
<keyword evidence="1" id="KW-0694">RNA-binding</keyword>
<proteinExistence type="predicted"/>
<feature type="region of interest" description="Disordered" evidence="2">
    <location>
        <begin position="125"/>
        <end position="144"/>
    </location>
</feature>
<dbReference type="SMART" id="SM00360">
    <property type="entry name" value="RRM"/>
    <property type="match status" value="1"/>
</dbReference>
<dbReference type="InterPro" id="IPR050441">
    <property type="entry name" value="RBM"/>
</dbReference>
<dbReference type="GO" id="GO:0003723">
    <property type="term" value="F:RNA binding"/>
    <property type="evidence" value="ECO:0007669"/>
    <property type="project" value="UniProtKB-UniRule"/>
</dbReference>
<evidence type="ECO:0000256" key="2">
    <source>
        <dbReference type="SAM" id="MobiDB-lite"/>
    </source>
</evidence>
<dbReference type="CDD" id="cd00590">
    <property type="entry name" value="RRM_SF"/>
    <property type="match status" value="1"/>
</dbReference>
<dbReference type="AlphaFoldDB" id="A0AAD9TE53"/>
<name>A0AAD9TE53_9ROSI</name>